<feature type="domain" description="Alpha-carbonic anhydrase" evidence="3">
    <location>
        <begin position="22"/>
        <end position="288"/>
    </location>
</feature>
<reference evidence="4" key="1">
    <citation type="submission" date="2022-11" db="EMBL/GenBank/DDBJ databases">
        <authorList>
            <person name="Kikuchi T."/>
        </authorList>
    </citation>
    <scope>NUCLEOTIDE SEQUENCE</scope>
    <source>
        <strain evidence="4">PS1010</strain>
    </source>
</reference>
<evidence type="ECO:0000313" key="4">
    <source>
        <dbReference type="EMBL" id="CAI5446699.1"/>
    </source>
</evidence>
<dbReference type="InterPro" id="IPR036398">
    <property type="entry name" value="CA_dom_sf"/>
</dbReference>
<dbReference type="CDD" id="cd03121">
    <property type="entry name" value="alpha_CARP_X_XI_like"/>
    <property type="match status" value="1"/>
</dbReference>
<dbReference type="OrthoDB" id="5978072at2759"/>
<dbReference type="PROSITE" id="PS51144">
    <property type="entry name" value="ALPHA_CA_2"/>
    <property type="match status" value="1"/>
</dbReference>
<name>A0A9P1IJP6_9PELO</name>
<dbReference type="Gene3D" id="3.10.200.10">
    <property type="entry name" value="Alpha carbonic anhydrase"/>
    <property type="match status" value="1"/>
</dbReference>
<protein>
    <recommendedName>
        <fullName evidence="3">Alpha-carbonic anhydrase domain-containing protein</fullName>
    </recommendedName>
</protein>
<dbReference type="GO" id="GO:0004089">
    <property type="term" value="F:carbonate dehydratase activity"/>
    <property type="evidence" value="ECO:0007669"/>
    <property type="project" value="InterPro"/>
</dbReference>
<keyword evidence="5" id="KW-1185">Reference proteome</keyword>
<comment type="caution">
    <text evidence="4">The sequence shown here is derived from an EMBL/GenBank/DDBJ whole genome shotgun (WGS) entry which is preliminary data.</text>
</comment>
<dbReference type="Pfam" id="PF00194">
    <property type="entry name" value="Carb_anhydrase"/>
    <property type="match status" value="1"/>
</dbReference>
<dbReference type="GO" id="GO:0008270">
    <property type="term" value="F:zinc ion binding"/>
    <property type="evidence" value="ECO:0007669"/>
    <property type="project" value="InterPro"/>
</dbReference>
<dbReference type="EMBL" id="CANHGI010000003">
    <property type="protein sequence ID" value="CAI5446699.1"/>
    <property type="molecule type" value="Genomic_DNA"/>
</dbReference>
<evidence type="ECO:0000256" key="1">
    <source>
        <dbReference type="ARBA" id="ARBA00010718"/>
    </source>
</evidence>
<dbReference type="Proteomes" id="UP001152747">
    <property type="component" value="Unassembled WGS sequence"/>
</dbReference>
<dbReference type="GO" id="GO:0006730">
    <property type="term" value="P:one-carbon metabolic process"/>
    <property type="evidence" value="ECO:0007669"/>
    <property type="project" value="TreeGrafter"/>
</dbReference>
<proteinExistence type="inferred from homology"/>
<gene>
    <name evidence="4" type="ORF">CAMP_LOCUS9336</name>
</gene>
<evidence type="ECO:0000256" key="2">
    <source>
        <dbReference type="SAM" id="SignalP"/>
    </source>
</evidence>
<organism evidence="4 5">
    <name type="scientific">Caenorhabditis angaria</name>
    <dbReference type="NCBI Taxonomy" id="860376"/>
    <lineage>
        <taxon>Eukaryota</taxon>
        <taxon>Metazoa</taxon>
        <taxon>Ecdysozoa</taxon>
        <taxon>Nematoda</taxon>
        <taxon>Chromadorea</taxon>
        <taxon>Rhabditida</taxon>
        <taxon>Rhabditina</taxon>
        <taxon>Rhabditomorpha</taxon>
        <taxon>Rhabditoidea</taxon>
        <taxon>Rhabditidae</taxon>
        <taxon>Peloderinae</taxon>
        <taxon>Caenorhabditis</taxon>
    </lineage>
</organism>
<sequence>MRCECLFFLLIYSLRIDSKSDYQWSYDQDFFNGPQYWGRVVKEWWMCERGQIQSPIDIQPKQLLFDSSIKPIKLDKVQVVSEMVNVGQMIRVRIGYSRARPSVNITNGPLNGYQYRVQRIDFHFGNTTHNGSEHTINGRRYPMEVQLVAFNTDIYPNFTTASKSPHGIAILSILVDFGEETNMELLKMTIATASVTYKDKRVQLAEFEPWRLLPMTRDLITYEGSLTTPGCDETVTWILLNQPIYITKDHFFEWSKLYFSQESQIKAPIGPNYRATQKTNNRLVRTNIQHKTNHNCKLSVGRVFYRANQYSMRKN</sequence>
<evidence type="ECO:0000313" key="5">
    <source>
        <dbReference type="Proteomes" id="UP001152747"/>
    </source>
</evidence>
<dbReference type="InterPro" id="IPR001148">
    <property type="entry name" value="CA_dom"/>
</dbReference>
<dbReference type="SMART" id="SM01057">
    <property type="entry name" value="Carb_anhydrase"/>
    <property type="match status" value="1"/>
</dbReference>
<accession>A0A9P1IJP6</accession>
<dbReference type="PANTHER" id="PTHR18952:SF258">
    <property type="entry name" value="CARBONIC ANHYDRASE-LIKE PROTEIN 1-RELATED"/>
    <property type="match status" value="1"/>
</dbReference>
<dbReference type="PANTHER" id="PTHR18952">
    <property type="entry name" value="CARBONIC ANHYDRASE"/>
    <property type="match status" value="1"/>
</dbReference>
<dbReference type="AlphaFoldDB" id="A0A9P1IJP6"/>
<dbReference type="InterPro" id="IPR023561">
    <property type="entry name" value="Carbonic_anhydrase_a-class"/>
</dbReference>
<comment type="similarity">
    <text evidence="1">Belongs to the alpha-carbonic anhydrase family.</text>
</comment>
<dbReference type="SUPFAM" id="SSF51069">
    <property type="entry name" value="Carbonic anhydrase"/>
    <property type="match status" value="1"/>
</dbReference>
<evidence type="ECO:0000259" key="3">
    <source>
        <dbReference type="PROSITE" id="PS51144"/>
    </source>
</evidence>
<feature type="chain" id="PRO_5040224575" description="Alpha-carbonic anhydrase domain-containing protein" evidence="2">
    <location>
        <begin position="19"/>
        <end position="315"/>
    </location>
</feature>
<dbReference type="InterPro" id="IPR041878">
    <property type="entry name" value="Alpha_CARP_X/XI"/>
</dbReference>
<keyword evidence="2" id="KW-0732">Signal</keyword>
<feature type="signal peptide" evidence="2">
    <location>
        <begin position="1"/>
        <end position="18"/>
    </location>
</feature>